<reference evidence="2 3" key="1">
    <citation type="submission" date="2020-10" db="EMBL/GenBank/DDBJ databases">
        <title>Draft genome sequences of plant-associated actinobacteria.</title>
        <authorList>
            <person name="Tarlachkov S.V."/>
            <person name="Starodumova I.P."/>
            <person name="Dorofeeva L.V."/>
            <person name="Prisyazhnaya N.V."/>
            <person name="Roubtsova T.V."/>
            <person name="Chizhov V.N."/>
            <person name="Nadler S.A."/>
            <person name="Subbotin S.A."/>
            <person name="Evtushenko L.I."/>
        </authorList>
    </citation>
    <scope>NUCLEOTIDE SEQUENCE [LARGE SCALE GENOMIC DNA]</scope>
    <source>
        <strain evidence="2 3">VKM Ac-2886</strain>
    </source>
</reference>
<evidence type="ECO:0000256" key="1">
    <source>
        <dbReference type="SAM" id="MobiDB-lite"/>
    </source>
</evidence>
<dbReference type="AlphaFoldDB" id="A0A8I0VCP4"/>
<keyword evidence="3" id="KW-1185">Reference proteome</keyword>
<sequence>MSKADELRARAQRAAGRAGSPATPSADEPRQERTASASASAPKRTPSVRADPIRITADLPPQHYRELIAYAAGIASDFGRAKVAHVQVVRALVAELAESDDLQRRIATRVEQQLDS</sequence>
<dbReference type="RefSeq" id="WP_194676270.1">
    <property type="nucleotide sequence ID" value="NZ_JADKRP010000007.1"/>
</dbReference>
<gene>
    <name evidence="2" type="ORF">ITJ42_15890</name>
</gene>
<feature type="region of interest" description="Disordered" evidence="1">
    <location>
        <begin position="1"/>
        <end position="55"/>
    </location>
</feature>
<organism evidence="2 3">
    <name type="scientific">Clavibacter phaseoli</name>
    <dbReference type="NCBI Taxonomy" id="1734031"/>
    <lineage>
        <taxon>Bacteria</taxon>
        <taxon>Bacillati</taxon>
        <taxon>Actinomycetota</taxon>
        <taxon>Actinomycetes</taxon>
        <taxon>Micrococcales</taxon>
        <taxon>Microbacteriaceae</taxon>
        <taxon>Clavibacter</taxon>
    </lineage>
</organism>
<proteinExistence type="predicted"/>
<protein>
    <submittedName>
        <fullName evidence="2">Uncharacterized protein</fullName>
    </submittedName>
</protein>
<comment type="caution">
    <text evidence="2">The sequence shown here is derived from an EMBL/GenBank/DDBJ whole genome shotgun (WGS) entry which is preliminary data.</text>
</comment>
<name>A0A8I0VCP4_9MICO</name>
<dbReference type="EMBL" id="JADKRP010000007">
    <property type="protein sequence ID" value="MBF4632701.1"/>
    <property type="molecule type" value="Genomic_DNA"/>
</dbReference>
<evidence type="ECO:0000313" key="3">
    <source>
        <dbReference type="Proteomes" id="UP000634579"/>
    </source>
</evidence>
<accession>A0A8I0VCP4</accession>
<dbReference type="Proteomes" id="UP000634579">
    <property type="component" value="Unassembled WGS sequence"/>
</dbReference>
<evidence type="ECO:0000313" key="2">
    <source>
        <dbReference type="EMBL" id="MBF4632701.1"/>
    </source>
</evidence>